<evidence type="ECO:0000313" key="2">
    <source>
        <dbReference type="Proteomes" id="UP000308744"/>
    </source>
</evidence>
<organism evidence="1 2">
    <name type="scientific">Lysinibacillus mangiferihumi</name>
    <dbReference type="NCBI Taxonomy" id="1130819"/>
    <lineage>
        <taxon>Bacteria</taxon>
        <taxon>Bacillati</taxon>
        <taxon>Bacillota</taxon>
        <taxon>Bacilli</taxon>
        <taxon>Bacillales</taxon>
        <taxon>Bacillaceae</taxon>
        <taxon>Lysinibacillus</taxon>
    </lineage>
</organism>
<reference evidence="1 2" key="1">
    <citation type="submission" date="2019-04" db="EMBL/GenBank/DDBJ databases">
        <title>Lysinibacillus genome sequencing.</title>
        <authorList>
            <person name="Dunlap C."/>
        </authorList>
    </citation>
    <scope>NUCLEOTIDE SEQUENCE [LARGE SCALE GENOMIC DNA]</scope>
    <source>
        <strain evidence="1 2">CCTCC AB 2010389</strain>
    </source>
</reference>
<comment type="caution">
    <text evidence="1">The sequence shown here is derived from an EMBL/GenBank/DDBJ whole genome shotgun (WGS) entry which is preliminary data.</text>
</comment>
<dbReference type="EMBL" id="SZPU01000140">
    <property type="protein sequence ID" value="TKI53097.1"/>
    <property type="molecule type" value="Genomic_DNA"/>
</dbReference>
<evidence type="ECO:0000313" key="1">
    <source>
        <dbReference type="EMBL" id="TKI53097.1"/>
    </source>
</evidence>
<dbReference type="AlphaFoldDB" id="A0A4U2XYR8"/>
<dbReference type="RefSeq" id="WP_107897648.1">
    <property type="nucleotide sequence ID" value="NZ_PYWM01000049.1"/>
</dbReference>
<dbReference type="Proteomes" id="UP000308744">
    <property type="component" value="Unassembled WGS sequence"/>
</dbReference>
<gene>
    <name evidence="1" type="ORF">FC756_25775</name>
</gene>
<name>A0A4U2XYR8_9BACI</name>
<keyword evidence="2" id="KW-1185">Reference proteome</keyword>
<accession>A0A4U2XYR8</accession>
<proteinExistence type="predicted"/>
<sequence length="74" mass="7643">MVKSATTGVGSVFQVTSPTSDYFLTITSNTGVNAVTTLVAATKAFTISTEIAAGEIVVIDSVAYTAVTHNYFSC</sequence>
<evidence type="ECO:0008006" key="3">
    <source>
        <dbReference type="Google" id="ProtNLM"/>
    </source>
</evidence>
<protein>
    <recommendedName>
        <fullName evidence="3">DUF4183 domain-containing protein</fullName>
    </recommendedName>
</protein>